<reference evidence="1 2" key="1">
    <citation type="submission" date="2019-04" db="EMBL/GenBank/DDBJ databases">
        <authorList>
            <person name="Gallagher L."/>
            <person name="Broussard G."/>
        </authorList>
    </citation>
    <scope>NUCLEOTIDE SEQUENCE [LARGE SCALE GENOMIC DNA]</scope>
</reference>
<proteinExistence type="predicted"/>
<sequence>MGDRFYTQMCQYANVSATDLMLAQRSPESDEARKVFNKILRKLNGNVTKTGKGELLQHLFLYLEMPVVTGFDKLTAKSMEAIINCDPAYDHNWKIPDGRLKKPYLEAMKKVLDCNADFSKLTIKAMKEFLQEWGLKHKS</sequence>
<keyword evidence="2" id="KW-1185">Reference proteome</keyword>
<accession>A0A4P8MXK5</accession>
<dbReference type="Proteomes" id="UP000302168">
    <property type="component" value="Segment"/>
</dbReference>
<evidence type="ECO:0000313" key="2">
    <source>
        <dbReference type="Proteomes" id="UP000302168"/>
    </source>
</evidence>
<organism evidence="1 2">
    <name type="scientific">Vibrio phage Achelous</name>
    <dbReference type="NCBI Taxonomy" id="2576872"/>
    <lineage>
        <taxon>Viruses</taxon>
        <taxon>Duplodnaviria</taxon>
        <taxon>Heunggongvirae</taxon>
        <taxon>Uroviricota</taxon>
        <taxon>Caudoviricetes</taxon>
        <taxon>Demerecviridae</taxon>
        <taxon>Ermolyevavirinae</taxon>
        <taxon>Thalassavirus</taxon>
        <taxon>Thalassavirus achelous</taxon>
    </lineage>
</organism>
<gene>
    <name evidence="1" type="ORF">ACHELOUS_153</name>
</gene>
<name>A0A4P8MXK5_9CAUD</name>
<protein>
    <submittedName>
        <fullName evidence="1">Uncharacterized protein</fullName>
    </submittedName>
</protein>
<evidence type="ECO:0000313" key="1">
    <source>
        <dbReference type="EMBL" id="QCQ57728.1"/>
    </source>
</evidence>
<dbReference type="EMBL" id="MK796244">
    <property type="protein sequence ID" value="QCQ57728.1"/>
    <property type="molecule type" value="Genomic_DNA"/>
</dbReference>